<sequence>MKAKIFTVWLLRSAGVLESLSSLSLQPTNKAIARHKDVVLNSMFKVVIFLSIDELRCIKIRIEYEYLMKIETESK</sequence>
<reference evidence="1" key="1">
    <citation type="submission" date="2020-03" db="EMBL/GenBank/DDBJ databases">
        <title>Complete genome sequence of Acinetobacter baumannii ATCC19606T, which is a model strain for tolerization of antimicrobial agents.</title>
        <authorList>
            <person name="Tsubouchi T."/>
            <person name="Suzuki M."/>
            <person name="Niki M."/>
            <person name="Oinuma K."/>
            <person name="Niki M."/>
            <person name="Shibayama K."/>
            <person name="Kakeya H."/>
            <person name="Kaneko Y."/>
        </authorList>
    </citation>
    <scope>NUCLEOTIDE SEQUENCE</scope>
    <source>
        <strain evidence="1">ATCC19606</strain>
    </source>
</reference>
<dbReference type="AlphaFoldDB" id="A0A6F8TEP1"/>
<organism evidence="1">
    <name type="scientific">Acinetobacter baumannii</name>
    <dbReference type="NCBI Taxonomy" id="470"/>
    <lineage>
        <taxon>Bacteria</taxon>
        <taxon>Pseudomonadati</taxon>
        <taxon>Pseudomonadota</taxon>
        <taxon>Gammaproteobacteria</taxon>
        <taxon>Moraxellales</taxon>
        <taxon>Moraxellaceae</taxon>
        <taxon>Acinetobacter</taxon>
        <taxon>Acinetobacter calcoaceticus/baumannii complex</taxon>
    </lineage>
</organism>
<evidence type="ECO:0000313" key="1">
    <source>
        <dbReference type="EMBL" id="BCA99456.1"/>
    </source>
</evidence>
<dbReference type="EMBL" id="AP022836">
    <property type="protein sequence ID" value="BCA99456.1"/>
    <property type="molecule type" value="Genomic_DNA"/>
</dbReference>
<protein>
    <submittedName>
        <fullName evidence="1">Uncharacterized protein</fullName>
    </submittedName>
</protein>
<name>A0A6F8TEP1_ACIBA</name>
<gene>
    <name evidence="1" type="ORF">ATCC19606_17920</name>
</gene>
<accession>A0A6F8TEP1</accession>
<proteinExistence type="predicted"/>